<reference evidence="1" key="1">
    <citation type="submission" date="2018-02" db="EMBL/GenBank/DDBJ databases">
        <title>Rhizophora mucronata_Transcriptome.</title>
        <authorList>
            <person name="Meera S.P."/>
            <person name="Sreeshan A."/>
            <person name="Augustine A."/>
        </authorList>
    </citation>
    <scope>NUCLEOTIDE SEQUENCE</scope>
    <source>
        <tissue evidence="1">Leaf</tissue>
    </source>
</reference>
<sequence length="43" mass="5088">MIWVMSRQQKNYILLPFVPNNNVYKHGNCLIFFITLCAMPKNS</sequence>
<evidence type="ECO:0000313" key="1">
    <source>
        <dbReference type="EMBL" id="MBX51478.1"/>
    </source>
</evidence>
<protein>
    <submittedName>
        <fullName evidence="1">Uncharacterized protein</fullName>
    </submittedName>
</protein>
<dbReference type="AlphaFoldDB" id="A0A2P2P9N3"/>
<organism evidence="1">
    <name type="scientific">Rhizophora mucronata</name>
    <name type="common">Asiatic mangrove</name>
    <dbReference type="NCBI Taxonomy" id="61149"/>
    <lineage>
        <taxon>Eukaryota</taxon>
        <taxon>Viridiplantae</taxon>
        <taxon>Streptophyta</taxon>
        <taxon>Embryophyta</taxon>
        <taxon>Tracheophyta</taxon>
        <taxon>Spermatophyta</taxon>
        <taxon>Magnoliopsida</taxon>
        <taxon>eudicotyledons</taxon>
        <taxon>Gunneridae</taxon>
        <taxon>Pentapetalae</taxon>
        <taxon>rosids</taxon>
        <taxon>fabids</taxon>
        <taxon>Malpighiales</taxon>
        <taxon>Rhizophoraceae</taxon>
        <taxon>Rhizophora</taxon>
    </lineage>
</organism>
<accession>A0A2P2P9N3</accession>
<proteinExistence type="predicted"/>
<name>A0A2P2P9N3_RHIMU</name>
<dbReference type="EMBL" id="GGEC01070994">
    <property type="protein sequence ID" value="MBX51478.1"/>
    <property type="molecule type" value="Transcribed_RNA"/>
</dbReference>